<feature type="transmembrane region" description="Helical" evidence="1">
    <location>
        <begin position="42"/>
        <end position="61"/>
    </location>
</feature>
<evidence type="ECO:0000313" key="3">
    <source>
        <dbReference type="Proteomes" id="UP000000417"/>
    </source>
</evidence>
<evidence type="ECO:0000256" key="1">
    <source>
        <dbReference type="SAM" id="Phobius"/>
    </source>
</evidence>
<protein>
    <submittedName>
        <fullName evidence="2">Uncharacterized protein</fullName>
    </submittedName>
</protein>
<reference evidence="2 3" key="1">
    <citation type="journal article" date="2004" name="Nucleic Acids Res.">
        <title>Genome sequence of Symbiobacterium thermophilum, an uncultivable bacterium that depends on microbial commensalism.</title>
        <authorList>
            <person name="Ueda K."/>
            <person name="Yamashita A."/>
            <person name="Ishikawa J."/>
            <person name="Shimada M."/>
            <person name="Watsuji T."/>
            <person name="Morimura K."/>
            <person name="Ikeda H."/>
            <person name="Hattori M."/>
            <person name="Beppu T."/>
        </authorList>
    </citation>
    <scope>NUCLEOTIDE SEQUENCE [LARGE SCALE GENOMIC DNA]</scope>
    <source>
        <strain evidence="3">T / IAM 14863</strain>
    </source>
</reference>
<dbReference type="HOGENOM" id="CLU_2002768_0_0_9"/>
<keyword evidence="3" id="KW-1185">Reference proteome</keyword>
<keyword evidence="1" id="KW-0472">Membrane</keyword>
<dbReference type="EMBL" id="AP006840">
    <property type="protein sequence ID" value="BAD41561.1"/>
    <property type="molecule type" value="Genomic_DNA"/>
</dbReference>
<sequence length="124" mass="12709">MNSMSRVITGLGALVIVLGVIGAVWAARATPPGAIRVGLTTAAGLGGAFAGAVLLGLGAIIDRLDLLTGRGAQRAAEPAPPPVTPVTCPSCGERQDARADRPHHDCVKCGRPVIRDWVYLGRHA</sequence>
<accession>Q67L85</accession>
<organism evidence="2 3">
    <name type="scientific">Symbiobacterium thermophilum (strain DSM 24528 / JCM 14929 / IAM 14863 / T)</name>
    <dbReference type="NCBI Taxonomy" id="292459"/>
    <lineage>
        <taxon>Bacteria</taxon>
        <taxon>Bacillati</taxon>
        <taxon>Bacillota</taxon>
        <taxon>Clostridia</taxon>
        <taxon>Eubacteriales</taxon>
        <taxon>Symbiobacteriaceae</taxon>
        <taxon>Symbiobacterium</taxon>
    </lineage>
</organism>
<keyword evidence="1" id="KW-1133">Transmembrane helix</keyword>
<dbReference type="AlphaFoldDB" id="Q67L85"/>
<dbReference type="Proteomes" id="UP000000417">
    <property type="component" value="Chromosome"/>
</dbReference>
<dbReference type="KEGG" id="sth:STH2576"/>
<name>Q67L85_SYMTH</name>
<keyword evidence="1" id="KW-0812">Transmembrane</keyword>
<evidence type="ECO:0000313" key="2">
    <source>
        <dbReference type="EMBL" id="BAD41561.1"/>
    </source>
</evidence>
<gene>
    <name evidence="2" type="ordered locus">STH2576</name>
</gene>
<proteinExistence type="predicted"/>